<keyword evidence="1" id="KW-0472">Membrane</keyword>
<keyword evidence="1" id="KW-0812">Transmembrane</keyword>
<name>A0A853JTY0_9FIRM</name>
<feature type="transmembrane region" description="Helical" evidence="1">
    <location>
        <begin position="29"/>
        <end position="46"/>
    </location>
</feature>
<accession>A0A853JTY0</accession>
<proteinExistence type="predicted"/>
<feature type="transmembrane region" description="Helical" evidence="1">
    <location>
        <begin position="6"/>
        <end position="22"/>
    </location>
</feature>
<feature type="non-terminal residue" evidence="2">
    <location>
        <position position="209"/>
    </location>
</feature>
<feature type="transmembrane region" description="Helical" evidence="1">
    <location>
        <begin position="117"/>
        <end position="136"/>
    </location>
</feature>
<sequence length="209" mass="25066">FLFIAGTIHYSAFLYVVLIFIKNNNKQKLVKGIIYLAFFLSILTIINNNKIPFLSQIMTDTEIISDKISNWFNNSARFGFLIKWLEQTIVFFTIVLTKRITEKNIKNFKKNNEKIMIYCDAIYWINFCMFILFPFYIVTASFWRLMRSIVFLNYIAYANCSDSFYNKSKEKIMYNIAIILILIFLFFFEIIYPYNGVILKNIFEYNLFF</sequence>
<gene>
    <name evidence="2" type="ORF">H0N91_20755</name>
</gene>
<dbReference type="Pfam" id="PF14897">
    <property type="entry name" value="EpsG"/>
    <property type="match status" value="1"/>
</dbReference>
<dbReference type="InterPro" id="IPR049458">
    <property type="entry name" value="EpsG-like"/>
</dbReference>
<keyword evidence="1" id="KW-1133">Transmembrane helix</keyword>
<evidence type="ECO:0000313" key="3">
    <source>
        <dbReference type="Proteomes" id="UP000586254"/>
    </source>
</evidence>
<protein>
    <submittedName>
        <fullName evidence="2">EpsG family protein</fullName>
    </submittedName>
</protein>
<dbReference type="EMBL" id="JACCKS010000083">
    <property type="protein sequence ID" value="NZA40481.1"/>
    <property type="molecule type" value="Genomic_DNA"/>
</dbReference>
<comment type="caution">
    <text evidence="2">The sequence shown here is derived from an EMBL/GenBank/DDBJ whole genome shotgun (WGS) entry which is preliminary data.</text>
</comment>
<feature type="non-terminal residue" evidence="2">
    <location>
        <position position="1"/>
    </location>
</feature>
<evidence type="ECO:0000256" key="1">
    <source>
        <dbReference type="SAM" id="Phobius"/>
    </source>
</evidence>
<feature type="transmembrane region" description="Helical" evidence="1">
    <location>
        <begin position="172"/>
        <end position="194"/>
    </location>
</feature>
<evidence type="ECO:0000313" key="2">
    <source>
        <dbReference type="EMBL" id="NZA40481.1"/>
    </source>
</evidence>
<dbReference type="RefSeq" id="WP_180494423.1">
    <property type="nucleotide sequence ID" value="NZ_JACCKS010000083.1"/>
</dbReference>
<organism evidence="2 3">
    <name type="scientific">Eubacterium callanderi</name>
    <dbReference type="NCBI Taxonomy" id="53442"/>
    <lineage>
        <taxon>Bacteria</taxon>
        <taxon>Bacillati</taxon>
        <taxon>Bacillota</taxon>
        <taxon>Clostridia</taxon>
        <taxon>Eubacteriales</taxon>
        <taxon>Eubacteriaceae</taxon>
        <taxon>Eubacterium</taxon>
    </lineage>
</organism>
<dbReference type="Proteomes" id="UP000586254">
    <property type="component" value="Unassembled WGS sequence"/>
</dbReference>
<reference evidence="2 3" key="1">
    <citation type="submission" date="2020-07" db="EMBL/GenBank/DDBJ databases">
        <title>Organ Donor 1.</title>
        <authorList>
            <person name="Marsh A.J."/>
            <person name="Azcarate-Peril M.A."/>
        </authorList>
    </citation>
    <scope>NUCLEOTIDE SEQUENCE [LARGE SCALE GENOMIC DNA]</scope>
    <source>
        <strain evidence="2 3">AMC0717</strain>
    </source>
</reference>
<feature type="transmembrane region" description="Helical" evidence="1">
    <location>
        <begin position="78"/>
        <end position="96"/>
    </location>
</feature>
<dbReference type="AlphaFoldDB" id="A0A853JTY0"/>